<sequence>METINSDGGKENYAMRTSELLSAAQCSKDKRAPKFYEAFKANVYLQCLHRLGVTQCKFFMQERGTHSSRQIESNTVGLPQLCVVCAANEKRRFRMFCPNAVKWPMSAPHDRLSSP</sequence>
<keyword evidence="2" id="KW-1185">Reference proteome</keyword>
<comment type="caution">
    <text evidence="1">The sequence shown here is derived from an EMBL/GenBank/DDBJ whole genome shotgun (WGS) entry which is preliminary data.</text>
</comment>
<organism evidence="1 2">
    <name type="scientific">Plakobranchus ocellatus</name>
    <dbReference type="NCBI Taxonomy" id="259542"/>
    <lineage>
        <taxon>Eukaryota</taxon>
        <taxon>Metazoa</taxon>
        <taxon>Spiralia</taxon>
        <taxon>Lophotrochozoa</taxon>
        <taxon>Mollusca</taxon>
        <taxon>Gastropoda</taxon>
        <taxon>Heterobranchia</taxon>
        <taxon>Euthyneura</taxon>
        <taxon>Panpulmonata</taxon>
        <taxon>Sacoglossa</taxon>
        <taxon>Placobranchoidea</taxon>
        <taxon>Plakobranchidae</taxon>
        <taxon>Plakobranchus</taxon>
    </lineage>
</organism>
<dbReference type="Proteomes" id="UP000735302">
    <property type="component" value="Unassembled WGS sequence"/>
</dbReference>
<name>A0AAV4CH07_9GAST</name>
<gene>
    <name evidence="1" type="ORF">PoB_005853400</name>
</gene>
<evidence type="ECO:0000313" key="1">
    <source>
        <dbReference type="EMBL" id="GFO32029.1"/>
    </source>
</evidence>
<evidence type="ECO:0000313" key="2">
    <source>
        <dbReference type="Proteomes" id="UP000735302"/>
    </source>
</evidence>
<protein>
    <submittedName>
        <fullName evidence="1">Uncharacterized protein</fullName>
    </submittedName>
</protein>
<proteinExistence type="predicted"/>
<dbReference type="EMBL" id="BLXT01006539">
    <property type="protein sequence ID" value="GFO32029.1"/>
    <property type="molecule type" value="Genomic_DNA"/>
</dbReference>
<dbReference type="AlphaFoldDB" id="A0AAV4CH07"/>
<accession>A0AAV4CH07</accession>
<reference evidence="1 2" key="1">
    <citation type="journal article" date="2021" name="Elife">
        <title>Chloroplast acquisition without the gene transfer in kleptoplastic sea slugs, Plakobranchus ocellatus.</title>
        <authorList>
            <person name="Maeda T."/>
            <person name="Takahashi S."/>
            <person name="Yoshida T."/>
            <person name="Shimamura S."/>
            <person name="Takaki Y."/>
            <person name="Nagai Y."/>
            <person name="Toyoda A."/>
            <person name="Suzuki Y."/>
            <person name="Arimoto A."/>
            <person name="Ishii H."/>
            <person name="Satoh N."/>
            <person name="Nishiyama T."/>
            <person name="Hasebe M."/>
            <person name="Maruyama T."/>
            <person name="Minagawa J."/>
            <person name="Obokata J."/>
            <person name="Shigenobu S."/>
        </authorList>
    </citation>
    <scope>NUCLEOTIDE SEQUENCE [LARGE SCALE GENOMIC DNA]</scope>
</reference>